<dbReference type="Gene3D" id="3.90.120.10">
    <property type="entry name" value="DNA Methylase, subunit A, domain 2"/>
    <property type="match status" value="1"/>
</dbReference>
<dbReference type="PANTHER" id="PTHR10629">
    <property type="entry name" value="CYTOSINE-SPECIFIC METHYLTRANSFERASE"/>
    <property type="match status" value="1"/>
</dbReference>
<comment type="caution">
    <text evidence="7">The sequence shown here is derived from an EMBL/GenBank/DDBJ whole genome shotgun (WGS) entry which is preliminary data.</text>
</comment>
<gene>
    <name evidence="7" type="ORF">ACFF45_04485</name>
</gene>
<sequence length="338" mass="36303">MSSSVPLHSVEICAGAGGLALGLESAGFSPVALVDTDEKALATLFANRPEWNLVEEDLNAFDPEHYPETYDVDLLSAGTPRVKSMATINRKDDQPERRLVQAALYLVGAVRPRAVLLENVPGLVSKDEFCEIRAEIEDELKHLGFRLFKSVLNAKDFGVPQHRPHGFFVALREPYATYFTWPTPPVEASPYVGDVLYPSMASRGWPHARAWARQAKIVAPTLVGGSDKRGGPDLGPERAKAVWEKIGINGGTLADELPGPEDGWALGGDRNDLPALTVAQTALLQGFPPSWQIAGRKTRGYRQVGQAVPPPLAEAVGRQIAAALGAAASGSQPPHSAR</sequence>
<dbReference type="GO" id="GO:0003886">
    <property type="term" value="F:DNA (cytosine-5-)-methyltransferase activity"/>
    <property type="evidence" value="ECO:0007669"/>
    <property type="project" value="UniProtKB-EC"/>
</dbReference>
<dbReference type="InterPro" id="IPR029063">
    <property type="entry name" value="SAM-dependent_MTases_sf"/>
</dbReference>
<organism evidence="7 8">
    <name type="scientific">Streptomyces cinereospinus</name>
    <dbReference type="NCBI Taxonomy" id="285561"/>
    <lineage>
        <taxon>Bacteria</taxon>
        <taxon>Bacillati</taxon>
        <taxon>Actinomycetota</taxon>
        <taxon>Actinomycetes</taxon>
        <taxon>Kitasatosporales</taxon>
        <taxon>Streptomycetaceae</taxon>
        <taxon>Streptomyces</taxon>
    </lineage>
</organism>
<dbReference type="Proteomes" id="UP001589709">
    <property type="component" value="Unassembled WGS sequence"/>
</dbReference>
<evidence type="ECO:0000313" key="7">
    <source>
        <dbReference type="EMBL" id="MFB9462001.1"/>
    </source>
</evidence>
<evidence type="ECO:0000313" key="8">
    <source>
        <dbReference type="Proteomes" id="UP001589709"/>
    </source>
</evidence>
<dbReference type="Gene3D" id="3.40.50.150">
    <property type="entry name" value="Vaccinia Virus protein VP39"/>
    <property type="match status" value="1"/>
</dbReference>
<dbReference type="PROSITE" id="PS51679">
    <property type="entry name" value="SAM_MT_C5"/>
    <property type="match status" value="1"/>
</dbReference>
<evidence type="ECO:0000256" key="3">
    <source>
        <dbReference type="ARBA" id="ARBA00022679"/>
    </source>
</evidence>
<evidence type="ECO:0000256" key="6">
    <source>
        <dbReference type="PROSITE-ProRule" id="PRU01016"/>
    </source>
</evidence>
<dbReference type="InterPro" id="IPR001525">
    <property type="entry name" value="C5_MeTfrase"/>
</dbReference>
<dbReference type="EC" id="2.1.1.37" evidence="1"/>
<keyword evidence="2 6" id="KW-0489">Methyltransferase</keyword>
<keyword evidence="3 6" id="KW-0808">Transferase</keyword>
<evidence type="ECO:0000256" key="4">
    <source>
        <dbReference type="ARBA" id="ARBA00022691"/>
    </source>
</evidence>
<reference evidence="7 8" key="1">
    <citation type="submission" date="2024-09" db="EMBL/GenBank/DDBJ databases">
        <authorList>
            <person name="Sun Q."/>
            <person name="Mori K."/>
        </authorList>
    </citation>
    <scope>NUCLEOTIDE SEQUENCE [LARGE SCALE GENOMIC DNA]</scope>
    <source>
        <strain evidence="7 8">JCM 6917</strain>
    </source>
</reference>
<protein>
    <recommendedName>
        <fullName evidence="1">DNA (cytosine-5-)-methyltransferase</fullName>
        <ecNumber evidence="1">2.1.1.37</ecNumber>
    </recommendedName>
</protein>
<evidence type="ECO:0000256" key="5">
    <source>
        <dbReference type="ARBA" id="ARBA00022747"/>
    </source>
</evidence>
<keyword evidence="5" id="KW-0680">Restriction system</keyword>
<dbReference type="PANTHER" id="PTHR10629:SF52">
    <property type="entry name" value="DNA (CYTOSINE-5)-METHYLTRANSFERASE 1"/>
    <property type="match status" value="1"/>
</dbReference>
<dbReference type="Pfam" id="PF00145">
    <property type="entry name" value="DNA_methylase"/>
    <property type="match status" value="1"/>
</dbReference>
<dbReference type="GO" id="GO:0032259">
    <property type="term" value="P:methylation"/>
    <property type="evidence" value="ECO:0007669"/>
    <property type="project" value="UniProtKB-KW"/>
</dbReference>
<evidence type="ECO:0000256" key="2">
    <source>
        <dbReference type="ARBA" id="ARBA00022603"/>
    </source>
</evidence>
<comment type="similarity">
    <text evidence="6">Belongs to the class I-like SAM-binding methyltransferase superfamily. C5-methyltransferase family.</text>
</comment>
<accession>A0ABV5MVQ3</accession>
<dbReference type="RefSeq" id="WP_381342136.1">
    <property type="nucleotide sequence ID" value="NZ_JBHMCY010000006.1"/>
</dbReference>
<dbReference type="PRINTS" id="PR00105">
    <property type="entry name" value="C5METTRFRASE"/>
</dbReference>
<dbReference type="InterPro" id="IPR050390">
    <property type="entry name" value="C5-Methyltransferase"/>
</dbReference>
<name>A0ABV5MVQ3_9ACTN</name>
<proteinExistence type="inferred from homology"/>
<keyword evidence="8" id="KW-1185">Reference proteome</keyword>
<comment type="caution">
    <text evidence="6">Lacks conserved residue(s) required for the propagation of feature annotation.</text>
</comment>
<evidence type="ECO:0000256" key="1">
    <source>
        <dbReference type="ARBA" id="ARBA00011975"/>
    </source>
</evidence>
<dbReference type="SUPFAM" id="SSF53335">
    <property type="entry name" value="S-adenosyl-L-methionine-dependent methyltransferases"/>
    <property type="match status" value="1"/>
</dbReference>
<keyword evidence="4 6" id="KW-0949">S-adenosyl-L-methionine</keyword>
<dbReference type="EMBL" id="JBHMCY010000006">
    <property type="protein sequence ID" value="MFB9462001.1"/>
    <property type="molecule type" value="Genomic_DNA"/>
</dbReference>